<dbReference type="Proteomes" id="UP001396334">
    <property type="component" value="Unassembled WGS sequence"/>
</dbReference>
<proteinExistence type="predicted"/>
<comment type="caution">
    <text evidence="1">The sequence shown here is derived from an EMBL/GenBank/DDBJ whole genome shotgun (WGS) entry which is preliminary data.</text>
</comment>
<gene>
    <name evidence="1" type="ORF">V6N11_046749</name>
</gene>
<protein>
    <submittedName>
        <fullName evidence="1">Uncharacterized protein</fullName>
    </submittedName>
</protein>
<reference evidence="1 2" key="1">
    <citation type="journal article" date="2024" name="G3 (Bethesda)">
        <title>Genome assembly of Hibiscus sabdariffa L. provides insights into metabolisms of medicinal natural products.</title>
        <authorList>
            <person name="Kim T."/>
        </authorList>
    </citation>
    <scope>NUCLEOTIDE SEQUENCE [LARGE SCALE GENOMIC DNA]</scope>
    <source>
        <strain evidence="1">TK-2024</strain>
        <tissue evidence="1">Old leaves</tissue>
    </source>
</reference>
<evidence type="ECO:0000313" key="2">
    <source>
        <dbReference type="Proteomes" id="UP001396334"/>
    </source>
</evidence>
<organism evidence="1 2">
    <name type="scientific">Hibiscus sabdariffa</name>
    <name type="common">roselle</name>
    <dbReference type="NCBI Taxonomy" id="183260"/>
    <lineage>
        <taxon>Eukaryota</taxon>
        <taxon>Viridiplantae</taxon>
        <taxon>Streptophyta</taxon>
        <taxon>Embryophyta</taxon>
        <taxon>Tracheophyta</taxon>
        <taxon>Spermatophyta</taxon>
        <taxon>Magnoliopsida</taxon>
        <taxon>eudicotyledons</taxon>
        <taxon>Gunneridae</taxon>
        <taxon>Pentapetalae</taxon>
        <taxon>rosids</taxon>
        <taxon>malvids</taxon>
        <taxon>Malvales</taxon>
        <taxon>Malvaceae</taxon>
        <taxon>Malvoideae</taxon>
        <taxon>Hibiscus</taxon>
    </lineage>
</organism>
<sequence length="309" mass="34381">MSLVSVLKNERWLNVERDITLQFVFQVCLRKHNPDGYKMYQLAKSFVPPLGVACGGLGRLLRHNIERECWFSVIEKRGNDWCPDDFDSRFGPFQNEDAGGEREITEVISLTVMLPGDTEPNIVLGHLLELRRQLARVRACLATLPRGSGISFGVSLGSSSSSSSSHSSEEIVSPIMVEEVMNEVKVLARFRFFLEGVDDAEVLVGSEHILEEVDGKELEVSPGFRPWRRLGTTSSFIGGKKRKKSLMEVLEGEGVPVEKRRKAHTDSMLKSVGGGGLLFSPFFEMGSPVMRAPKSANEDTKVQSFFDKA</sequence>
<evidence type="ECO:0000313" key="1">
    <source>
        <dbReference type="EMBL" id="KAK8481038.1"/>
    </source>
</evidence>
<keyword evidence="2" id="KW-1185">Reference proteome</keyword>
<dbReference type="EMBL" id="JBBPBN010000957">
    <property type="protein sequence ID" value="KAK8481038.1"/>
    <property type="molecule type" value="Genomic_DNA"/>
</dbReference>
<name>A0ABR1ZKE7_9ROSI</name>
<accession>A0ABR1ZKE7</accession>